<reference evidence="6 7" key="1">
    <citation type="submission" date="2020-08" db="EMBL/GenBank/DDBJ databases">
        <title>Genomic Encyclopedia of Type Strains, Phase IV (KMG-V): Genome sequencing to study the core and pangenomes of soil and plant-associated prokaryotes.</title>
        <authorList>
            <person name="Whitman W."/>
        </authorList>
    </citation>
    <scope>NUCLEOTIDE SEQUENCE [LARGE SCALE GENOMIC DNA]</scope>
    <source>
        <strain evidence="6 7">SEMIA 402</strain>
    </source>
</reference>
<dbReference type="PROSITE" id="PS51318">
    <property type="entry name" value="TAT"/>
    <property type="match status" value="1"/>
</dbReference>
<sequence length="429" mass="46160">MRSIISRRQLLKTSGIAATAAATSGLFDRYARAQEVGLSVFGPLPPDPVAPGVEGAEFAMEAFSAWKKANGAHVRYDLVPWGDLHDKMATAFASGEHVWDITYNCGWVPEFENFLVPFVSDLPQELIADLPPSSFATVTTNRKRMGVVFTLSLLTLFYNKELFAKAGISEAPKNWQELIATAKECTRDDQYGWVLNYGDAAGIGGAASYWMVFLQQAGGKLYGEDGAPAFNNEAGIDALQVMIDLMPYTDPGSLSYSGANTATAVFYSGRAAMHMGWPGTWKAANDPTSSNILGKIGCALLPAGPAGTASIDGTDAWTITKTCKNPNLARKLIEFYLDKDVQKRQALDSGWLPIRLSVLGDAEVQAAFPNAATLLEQAHHPYDSFVTADYNEVTTAIGNEVVKALSGQSTAKDAIAEAERLVAAIVKKR</sequence>
<keyword evidence="6" id="KW-0762">Sugar transport</keyword>
<gene>
    <name evidence="6" type="ORF">GGE12_005530</name>
</gene>
<dbReference type="EMBL" id="JACIGM010000014">
    <property type="protein sequence ID" value="MBB4277721.1"/>
    <property type="molecule type" value="Genomic_DNA"/>
</dbReference>
<evidence type="ECO:0000256" key="1">
    <source>
        <dbReference type="ARBA" id="ARBA00004418"/>
    </source>
</evidence>
<dbReference type="InterPro" id="IPR006311">
    <property type="entry name" value="TAT_signal"/>
</dbReference>
<evidence type="ECO:0000256" key="5">
    <source>
        <dbReference type="ARBA" id="ARBA00022764"/>
    </source>
</evidence>
<evidence type="ECO:0000256" key="3">
    <source>
        <dbReference type="ARBA" id="ARBA00022448"/>
    </source>
</evidence>
<dbReference type="AlphaFoldDB" id="A0A7W6RSB8"/>
<comment type="similarity">
    <text evidence="2">Belongs to the bacterial solute-binding protein 1 family.</text>
</comment>
<dbReference type="Proteomes" id="UP000533641">
    <property type="component" value="Unassembled WGS sequence"/>
</dbReference>
<evidence type="ECO:0000256" key="4">
    <source>
        <dbReference type="ARBA" id="ARBA00022729"/>
    </source>
</evidence>
<keyword evidence="4" id="KW-0732">Signal</keyword>
<dbReference type="GO" id="GO:0042597">
    <property type="term" value="C:periplasmic space"/>
    <property type="evidence" value="ECO:0007669"/>
    <property type="project" value="UniProtKB-SubCell"/>
</dbReference>
<dbReference type="RefSeq" id="WP_183928417.1">
    <property type="nucleotide sequence ID" value="NZ_JACIGM010000014.1"/>
</dbReference>
<accession>A0A7W6RSB8</accession>
<evidence type="ECO:0000256" key="2">
    <source>
        <dbReference type="ARBA" id="ARBA00008520"/>
    </source>
</evidence>
<organism evidence="6 7">
    <name type="scientific">Rhizobium mongolense</name>
    <dbReference type="NCBI Taxonomy" id="57676"/>
    <lineage>
        <taxon>Bacteria</taxon>
        <taxon>Pseudomonadati</taxon>
        <taxon>Pseudomonadota</taxon>
        <taxon>Alphaproteobacteria</taxon>
        <taxon>Hyphomicrobiales</taxon>
        <taxon>Rhizobiaceae</taxon>
        <taxon>Rhizobium/Agrobacterium group</taxon>
        <taxon>Rhizobium</taxon>
    </lineage>
</organism>
<dbReference type="Pfam" id="PF01547">
    <property type="entry name" value="SBP_bac_1"/>
    <property type="match status" value="1"/>
</dbReference>
<evidence type="ECO:0000313" key="7">
    <source>
        <dbReference type="Proteomes" id="UP000533641"/>
    </source>
</evidence>
<name>A0A7W6RSB8_9HYPH</name>
<proteinExistence type="inferred from homology"/>
<dbReference type="PANTHER" id="PTHR43649:SF34">
    <property type="entry name" value="ABC TRANSPORTER PERIPLASMIC-BINDING PROTEIN YCJN-RELATED"/>
    <property type="match status" value="1"/>
</dbReference>
<dbReference type="InterPro" id="IPR050490">
    <property type="entry name" value="Bact_solute-bd_prot1"/>
</dbReference>
<keyword evidence="3" id="KW-0813">Transport</keyword>
<dbReference type="Gene3D" id="3.40.190.10">
    <property type="entry name" value="Periplasmic binding protein-like II"/>
    <property type="match status" value="2"/>
</dbReference>
<comment type="caution">
    <text evidence="6">The sequence shown here is derived from an EMBL/GenBank/DDBJ whole genome shotgun (WGS) entry which is preliminary data.</text>
</comment>
<dbReference type="InterPro" id="IPR006059">
    <property type="entry name" value="SBP"/>
</dbReference>
<comment type="subcellular location">
    <subcellularLocation>
        <location evidence="1">Periplasm</location>
    </subcellularLocation>
</comment>
<dbReference type="InterPro" id="IPR019546">
    <property type="entry name" value="TAT_signal_bac_arc"/>
</dbReference>
<evidence type="ECO:0000313" key="6">
    <source>
        <dbReference type="EMBL" id="MBB4277721.1"/>
    </source>
</evidence>
<dbReference type="SUPFAM" id="SSF53850">
    <property type="entry name" value="Periplasmic binding protein-like II"/>
    <property type="match status" value="1"/>
</dbReference>
<dbReference type="CDD" id="cd13585">
    <property type="entry name" value="PBP2_TMBP_like"/>
    <property type="match status" value="1"/>
</dbReference>
<dbReference type="PANTHER" id="PTHR43649">
    <property type="entry name" value="ARABINOSE-BINDING PROTEIN-RELATED"/>
    <property type="match status" value="1"/>
</dbReference>
<dbReference type="NCBIfam" id="TIGR01409">
    <property type="entry name" value="TAT_signal_seq"/>
    <property type="match status" value="1"/>
</dbReference>
<protein>
    <submittedName>
        <fullName evidence="6">Multiple sugar transport system substrate-binding protein</fullName>
    </submittedName>
</protein>
<keyword evidence="5" id="KW-0574">Periplasm</keyword>